<comment type="cofactor">
    <cofactor evidence="11">
        <name>Mg(2+)</name>
        <dbReference type="ChEBI" id="CHEBI:18420"/>
    </cofactor>
    <cofactor evidence="11">
        <name>Mn(2+)</name>
        <dbReference type="ChEBI" id="CHEBI:29035"/>
    </cofactor>
    <text evidence="11">Magnesium. Can also use manganese.</text>
</comment>
<keyword evidence="6 10" id="KW-0274">FAD</keyword>
<comment type="similarity">
    <text evidence="10">Belongs to the ApbE family.</text>
</comment>
<evidence type="ECO:0000256" key="4">
    <source>
        <dbReference type="ARBA" id="ARBA00022679"/>
    </source>
</evidence>
<proteinExistence type="inferred from homology"/>
<dbReference type="EMBL" id="JABFRW010000103">
    <property type="protein sequence ID" value="NOT34269.1"/>
    <property type="molecule type" value="Genomic_DNA"/>
</dbReference>
<dbReference type="GO" id="GO:0046872">
    <property type="term" value="F:metal ion binding"/>
    <property type="evidence" value="ECO:0007669"/>
    <property type="project" value="UniProtKB-UniRule"/>
</dbReference>
<dbReference type="GO" id="GO:0016740">
    <property type="term" value="F:transferase activity"/>
    <property type="evidence" value="ECO:0007669"/>
    <property type="project" value="UniProtKB-UniRule"/>
</dbReference>
<evidence type="ECO:0000256" key="8">
    <source>
        <dbReference type="ARBA" id="ARBA00031306"/>
    </source>
</evidence>
<evidence type="ECO:0000256" key="12">
    <source>
        <dbReference type="SAM" id="SignalP"/>
    </source>
</evidence>
<keyword evidence="3 10" id="KW-0285">Flavoprotein</keyword>
<keyword evidence="5 10" id="KW-0479">Metal-binding</keyword>
<dbReference type="PIRSF" id="PIRSF006268">
    <property type="entry name" value="ApbE"/>
    <property type="match status" value="1"/>
</dbReference>
<keyword evidence="7 10" id="KW-0460">Magnesium</keyword>
<dbReference type="Gene3D" id="3.10.520.10">
    <property type="entry name" value="ApbE-like domains"/>
    <property type="match status" value="1"/>
</dbReference>
<feature type="chain" id="PRO_5039901193" description="FAD:protein FMN transferase" evidence="12">
    <location>
        <begin position="25"/>
        <end position="359"/>
    </location>
</feature>
<dbReference type="PANTHER" id="PTHR30040">
    <property type="entry name" value="THIAMINE BIOSYNTHESIS LIPOPROTEIN APBE"/>
    <property type="match status" value="1"/>
</dbReference>
<accession>A0A849SYV8</accession>
<evidence type="ECO:0000256" key="11">
    <source>
        <dbReference type="PIRSR" id="PIRSR006268-2"/>
    </source>
</evidence>
<organism evidence="13 14">
    <name type="scientific">Eiseniibacteriota bacterium</name>
    <dbReference type="NCBI Taxonomy" id="2212470"/>
    <lineage>
        <taxon>Bacteria</taxon>
        <taxon>Candidatus Eiseniibacteriota</taxon>
    </lineage>
</organism>
<evidence type="ECO:0000256" key="3">
    <source>
        <dbReference type="ARBA" id="ARBA00022630"/>
    </source>
</evidence>
<evidence type="ECO:0000313" key="14">
    <source>
        <dbReference type="Proteomes" id="UP000580839"/>
    </source>
</evidence>
<name>A0A849SYV8_UNCEI</name>
<comment type="caution">
    <text evidence="13">The sequence shown here is derived from an EMBL/GenBank/DDBJ whole genome shotgun (WGS) entry which is preliminary data.</text>
</comment>
<dbReference type="AlphaFoldDB" id="A0A849SYV8"/>
<feature type="signal peptide" evidence="12">
    <location>
        <begin position="1"/>
        <end position="24"/>
    </location>
</feature>
<dbReference type="Proteomes" id="UP000580839">
    <property type="component" value="Unassembled WGS sequence"/>
</dbReference>
<feature type="binding site" evidence="11">
    <location>
        <position position="183"/>
    </location>
    <ligand>
        <name>Mg(2+)</name>
        <dbReference type="ChEBI" id="CHEBI:18420"/>
    </ligand>
</feature>
<evidence type="ECO:0000256" key="9">
    <source>
        <dbReference type="ARBA" id="ARBA00048540"/>
    </source>
</evidence>
<comment type="catalytic activity">
    <reaction evidence="9 10">
        <text>L-threonyl-[protein] + FAD = FMN-L-threonyl-[protein] + AMP + H(+)</text>
        <dbReference type="Rhea" id="RHEA:36847"/>
        <dbReference type="Rhea" id="RHEA-COMP:11060"/>
        <dbReference type="Rhea" id="RHEA-COMP:11061"/>
        <dbReference type="ChEBI" id="CHEBI:15378"/>
        <dbReference type="ChEBI" id="CHEBI:30013"/>
        <dbReference type="ChEBI" id="CHEBI:57692"/>
        <dbReference type="ChEBI" id="CHEBI:74257"/>
        <dbReference type="ChEBI" id="CHEBI:456215"/>
        <dbReference type="EC" id="2.7.1.180"/>
    </reaction>
</comment>
<evidence type="ECO:0000256" key="1">
    <source>
        <dbReference type="ARBA" id="ARBA00011955"/>
    </source>
</evidence>
<gene>
    <name evidence="13" type="ORF">HOP12_08890</name>
</gene>
<dbReference type="InterPro" id="IPR003374">
    <property type="entry name" value="ApbE-like_sf"/>
</dbReference>
<evidence type="ECO:0000256" key="2">
    <source>
        <dbReference type="ARBA" id="ARBA00016337"/>
    </source>
</evidence>
<evidence type="ECO:0000256" key="10">
    <source>
        <dbReference type="PIRNR" id="PIRNR006268"/>
    </source>
</evidence>
<dbReference type="InterPro" id="IPR024932">
    <property type="entry name" value="ApbE"/>
</dbReference>
<dbReference type="Pfam" id="PF02424">
    <property type="entry name" value="ApbE"/>
    <property type="match status" value="1"/>
</dbReference>
<dbReference type="EC" id="2.7.1.180" evidence="1 10"/>
<reference evidence="13 14" key="1">
    <citation type="submission" date="2020-04" db="EMBL/GenBank/DDBJ databases">
        <title>Metagenomic profiling of ammonia- and methane-oxidizing microorganisms in a Dutch drinking water treatment plant.</title>
        <authorList>
            <person name="Poghosyan L."/>
            <person name="Leucker S."/>
        </authorList>
    </citation>
    <scope>NUCLEOTIDE SEQUENCE [LARGE SCALE GENOMIC DNA]</scope>
    <source>
        <strain evidence="13">S-RSF-IL-03</strain>
    </source>
</reference>
<dbReference type="SUPFAM" id="SSF143631">
    <property type="entry name" value="ApbE-like"/>
    <property type="match status" value="1"/>
</dbReference>
<evidence type="ECO:0000313" key="13">
    <source>
        <dbReference type="EMBL" id="NOT34269.1"/>
    </source>
</evidence>
<keyword evidence="12" id="KW-0732">Signal</keyword>
<sequence length="359" mass="38460">MIGHGRLGVLALVGAAALALASLAAPALTQPPETRSVAYRTRTMGTYAQVVIVTGDSVATAAIAVEAQAALMRVDSLMSNWTQTSEVARINRVAARETTQVEPEVARVLDMALRCWREGERTFDITVEPLVRAWGFIGGPKRVPSDEAVRTAFASVGSQRLEWDSTRRTLHFSQPGVKIDLGGIAKGYGVDAAAARLSARGVVNALVDLSGNMFALGAPPGAESWRIGVRDPRDRVPSLGRVPLTGRGIATSGKYEQFVAANGKTYGHIIDPRDGQPADGVIAVTVLAPTAMEADAWGKVFFVLGPRDAKRKARERTDLDVMFVSPGRAAPDTLWIESTLQNRFVLEPSARGLIVVEYF</sequence>
<feature type="binding site" evidence="11">
    <location>
        <position position="295"/>
    </location>
    <ligand>
        <name>Mg(2+)</name>
        <dbReference type="ChEBI" id="CHEBI:18420"/>
    </ligand>
</feature>
<keyword evidence="4 10" id="KW-0808">Transferase</keyword>
<protein>
    <recommendedName>
        <fullName evidence="2 10">FAD:protein FMN transferase</fullName>
        <ecNumber evidence="1 10">2.7.1.180</ecNumber>
    </recommendedName>
    <alternativeName>
        <fullName evidence="8 10">Flavin transferase</fullName>
    </alternativeName>
</protein>
<evidence type="ECO:0000256" key="6">
    <source>
        <dbReference type="ARBA" id="ARBA00022827"/>
    </source>
</evidence>
<evidence type="ECO:0000256" key="5">
    <source>
        <dbReference type="ARBA" id="ARBA00022723"/>
    </source>
</evidence>
<evidence type="ECO:0000256" key="7">
    <source>
        <dbReference type="ARBA" id="ARBA00022842"/>
    </source>
</evidence>
<dbReference type="PANTHER" id="PTHR30040:SF2">
    <property type="entry name" value="FAD:PROTEIN FMN TRANSFERASE"/>
    <property type="match status" value="1"/>
</dbReference>